<dbReference type="Gene3D" id="2.30.30.390">
    <property type="entry name" value="Hemimethylated DNA-binding domain"/>
    <property type="match status" value="1"/>
</dbReference>
<dbReference type="SMART" id="SM00992">
    <property type="entry name" value="YccV-like"/>
    <property type="match status" value="1"/>
</dbReference>
<dbReference type="InterPro" id="IPR036623">
    <property type="entry name" value="Hemimethylated_DNA-bd_sf"/>
</dbReference>
<dbReference type="InterPro" id="IPR005135">
    <property type="entry name" value="Endo/exonuclease/phosphatase"/>
</dbReference>
<dbReference type="NCBIfam" id="TIGR02097">
    <property type="entry name" value="yccV"/>
    <property type="match status" value="1"/>
</dbReference>
<dbReference type="InterPro" id="IPR000477">
    <property type="entry name" value="RT_dom"/>
</dbReference>
<proteinExistence type="predicted"/>
<dbReference type="InterPro" id="IPR011722">
    <property type="entry name" value="Hemimethylated_DNA-bd_dom"/>
</dbReference>
<evidence type="ECO:0000259" key="2">
    <source>
        <dbReference type="SMART" id="SM00992"/>
    </source>
</evidence>
<organism evidence="5">
    <name type="scientific">Schistocephalus solidus</name>
    <name type="common">Tapeworm</name>
    <dbReference type="NCBI Taxonomy" id="70667"/>
    <lineage>
        <taxon>Eukaryota</taxon>
        <taxon>Metazoa</taxon>
        <taxon>Spiralia</taxon>
        <taxon>Lophotrochozoa</taxon>
        <taxon>Platyhelminthes</taxon>
        <taxon>Cestoda</taxon>
        <taxon>Eucestoda</taxon>
        <taxon>Diphyllobothriidea</taxon>
        <taxon>Diphyllobothriidae</taxon>
        <taxon>Schistocephalus</taxon>
    </lineage>
</organism>
<dbReference type="CDD" id="cd01650">
    <property type="entry name" value="RT_nLTR_like"/>
    <property type="match status" value="1"/>
</dbReference>
<dbReference type="WBParaSite" id="SSLN_0001096001-mRNA-1">
    <property type="protein sequence ID" value="SSLN_0001096001-mRNA-1"/>
    <property type="gene ID" value="SSLN_0001096001"/>
</dbReference>
<dbReference type="GO" id="GO:0003677">
    <property type="term" value="F:DNA binding"/>
    <property type="evidence" value="ECO:0007669"/>
    <property type="project" value="InterPro"/>
</dbReference>
<dbReference type="STRING" id="70667.A0A183T251"/>
<keyword evidence="4" id="KW-1185">Reference proteome</keyword>
<dbReference type="PANTHER" id="PTHR19446">
    <property type="entry name" value="REVERSE TRANSCRIPTASES"/>
    <property type="match status" value="1"/>
</dbReference>
<dbReference type="GO" id="GO:0003824">
    <property type="term" value="F:catalytic activity"/>
    <property type="evidence" value="ECO:0007669"/>
    <property type="project" value="InterPro"/>
</dbReference>
<evidence type="ECO:0000313" key="4">
    <source>
        <dbReference type="Proteomes" id="UP000275846"/>
    </source>
</evidence>
<dbReference type="InterPro" id="IPR036691">
    <property type="entry name" value="Endo/exonu/phosph_ase_sf"/>
</dbReference>
<feature type="chain" id="PRO_5043141410" evidence="1">
    <location>
        <begin position="26"/>
        <end position="905"/>
    </location>
</feature>
<dbReference type="Proteomes" id="UP000275846">
    <property type="component" value="Unassembled WGS sequence"/>
</dbReference>
<dbReference type="SUPFAM" id="SSF56219">
    <property type="entry name" value="DNase I-like"/>
    <property type="match status" value="1"/>
</dbReference>
<dbReference type="Gene3D" id="3.60.10.10">
    <property type="entry name" value="Endonuclease/exonuclease/phosphatase"/>
    <property type="match status" value="1"/>
</dbReference>
<dbReference type="Pfam" id="PF08755">
    <property type="entry name" value="YccV-like"/>
    <property type="match status" value="1"/>
</dbReference>
<feature type="signal peptide" evidence="1">
    <location>
        <begin position="1"/>
        <end position="25"/>
    </location>
</feature>
<dbReference type="Pfam" id="PF00078">
    <property type="entry name" value="RVT_1"/>
    <property type="match status" value="1"/>
</dbReference>
<dbReference type="Pfam" id="PF03372">
    <property type="entry name" value="Exo_endo_phos"/>
    <property type="match status" value="1"/>
</dbReference>
<protein>
    <submittedName>
        <fullName evidence="5">YccV-like domain-containing protein</fullName>
    </submittedName>
</protein>
<sequence>MPWFPEHDRIHLLLILLWVPLQMLALQYIRGGSEVSVGSSLAHYLPTLPSPTDLFLHLSQLASWARQRTTLLFSSFRKRPPRQSAGIQEEPQEIVELHERDHVFFGASQSVRKKHPPKVRFRVGDTVEHRKLGYLGVVVGWDEVARAPALWMAMRYPDLQQEIRVRDQPNYRVLFDSRATLYEINPIYVAQEDLKDASFTEKTGRRKPRASDDDTLPIKHSLLPEYFDYFDSNKFIPRPWLRRIYPRGRPRLADRKIRGRKTQTNNNTPVLIALAIPSRLLGSKWPERRTALEARELARYKVYIAALSETQFSEQGQLEAVGAGHTFSWSGRPKAERRDADVAFAIRKDIVGRLPCLPQGINDRLMSLRLPPLGEKFATIISAYTSPMTGCDTANEEFYEDMHAVQVTVPKEYKVIVLGDFNARVGTNHAAWQGVLGPHGLGSCNDNGILLLCTCAEHRLLLSNTFFRLPIREKATWMHPQLWRRHLLDYVLVRRRDRQDVLVSKAIRDANGWTDHLLKLEDLHAPDDNATVETGWCQLRNVIQPTALEILGRARRQHQYWYDDNDAEISNLVVENNGLHKAYMELRMDATKAAFFLCQRLVQQRLREMQDAWMIRKAEEIQGYADRNEMENFFKSIKAIFGPCIKGTAPLLSSDGTTLLAEKSQILKRWAEHFRSVLNCSSVISDATIDGLPQVDTNNDLDLPPSLPETIRANAADCQRRCGAKKVPQEFNDATIVHLYKRKGNRQLCDNHRGISLLNIAGKIFARILLNRLNGHLEQGLLPKSQCGFRRHRGTTDMIFAARQLQEKCQEMRNHLYTTFVDLTKAFDTVNRDGLWKFMQNFGCPERPRTCLMFSAMLMGAYRDEQPGIGIAYRTDGHLLHRLQRASLRLQSMTCLSRTTAPLTP</sequence>
<name>A0A183T251_SCHSO</name>
<evidence type="ECO:0000313" key="5">
    <source>
        <dbReference type="WBParaSite" id="SSLN_0001096001-mRNA-1"/>
    </source>
</evidence>
<evidence type="ECO:0000256" key="1">
    <source>
        <dbReference type="SAM" id="SignalP"/>
    </source>
</evidence>
<evidence type="ECO:0000313" key="3">
    <source>
        <dbReference type="EMBL" id="VDL96934.1"/>
    </source>
</evidence>
<dbReference type="SUPFAM" id="SSF141255">
    <property type="entry name" value="YccV-like"/>
    <property type="match status" value="1"/>
</dbReference>
<feature type="domain" description="Hemimethylated DNA-binding" evidence="2">
    <location>
        <begin position="118"/>
        <end position="238"/>
    </location>
</feature>
<reference evidence="3 4" key="2">
    <citation type="submission" date="2018-11" db="EMBL/GenBank/DDBJ databases">
        <authorList>
            <consortium name="Pathogen Informatics"/>
        </authorList>
    </citation>
    <scope>NUCLEOTIDE SEQUENCE [LARGE SCALE GENOMIC DNA]</scope>
    <source>
        <strain evidence="3 4">NST_G2</strain>
    </source>
</reference>
<dbReference type="EMBL" id="UYSU01035947">
    <property type="protein sequence ID" value="VDL96934.1"/>
    <property type="molecule type" value="Genomic_DNA"/>
</dbReference>
<accession>A0A183T251</accession>
<reference evidence="5" key="1">
    <citation type="submission" date="2016-06" db="UniProtKB">
        <authorList>
            <consortium name="WormBaseParasite"/>
        </authorList>
    </citation>
    <scope>IDENTIFICATION</scope>
</reference>
<dbReference type="AlphaFoldDB" id="A0A183T251"/>
<dbReference type="OrthoDB" id="28868at2759"/>
<keyword evidence="1" id="KW-0732">Signal</keyword>
<gene>
    <name evidence="3" type="ORF">SSLN_LOCUS10549</name>
</gene>